<accession>A0AAW1S9N0</accession>
<gene>
    <name evidence="1" type="ORF">WJX81_002833</name>
</gene>
<dbReference type="EMBL" id="JALJOU010000007">
    <property type="protein sequence ID" value="KAK9842496.1"/>
    <property type="molecule type" value="Genomic_DNA"/>
</dbReference>
<keyword evidence="2" id="KW-1185">Reference proteome</keyword>
<sequence>MVPAAGSQKAMPGYTCATSAPAVPGLEVAYVDSAGKQQAWECGDRVEECGSGMDLEPCQQRSGHLAWKLLMVAAPAAVRFRNVAVKLSCGMTPTGGGGGGEGGGGGAGGGDGGGGGGLPGKKISCFM</sequence>
<organism evidence="1 2">
    <name type="scientific">Elliptochloris bilobata</name>
    <dbReference type="NCBI Taxonomy" id="381761"/>
    <lineage>
        <taxon>Eukaryota</taxon>
        <taxon>Viridiplantae</taxon>
        <taxon>Chlorophyta</taxon>
        <taxon>core chlorophytes</taxon>
        <taxon>Trebouxiophyceae</taxon>
        <taxon>Trebouxiophyceae incertae sedis</taxon>
        <taxon>Elliptochloris clade</taxon>
        <taxon>Elliptochloris</taxon>
    </lineage>
</organism>
<comment type="caution">
    <text evidence="1">The sequence shown here is derived from an EMBL/GenBank/DDBJ whole genome shotgun (WGS) entry which is preliminary data.</text>
</comment>
<dbReference type="Proteomes" id="UP001445335">
    <property type="component" value="Unassembled WGS sequence"/>
</dbReference>
<name>A0AAW1S9N0_9CHLO</name>
<dbReference type="AlphaFoldDB" id="A0AAW1S9N0"/>
<proteinExistence type="predicted"/>
<protein>
    <submittedName>
        <fullName evidence="1">Uncharacterized protein</fullName>
    </submittedName>
</protein>
<reference evidence="1 2" key="1">
    <citation type="journal article" date="2024" name="Nat. Commun.">
        <title>Phylogenomics reveals the evolutionary origins of lichenization in chlorophyte algae.</title>
        <authorList>
            <person name="Puginier C."/>
            <person name="Libourel C."/>
            <person name="Otte J."/>
            <person name="Skaloud P."/>
            <person name="Haon M."/>
            <person name="Grisel S."/>
            <person name="Petersen M."/>
            <person name="Berrin J.G."/>
            <person name="Delaux P.M."/>
            <person name="Dal Grande F."/>
            <person name="Keller J."/>
        </authorList>
    </citation>
    <scope>NUCLEOTIDE SEQUENCE [LARGE SCALE GENOMIC DNA]</scope>
    <source>
        <strain evidence="1 2">SAG 245.80</strain>
    </source>
</reference>
<evidence type="ECO:0000313" key="1">
    <source>
        <dbReference type="EMBL" id="KAK9842496.1"/>
    </source>
</evidence>
<evidence type="ECO:0000313" key="2">
    <source>
        <dbReference type="Proteomes" id="UP001445335"/>
    </source>
</evidence>